<dbReference type="InterPro" id="IPR006680">
    <property type="entry name" value="Amidohydro-rel"/>
</dbReference>
<dbReference type="RefSeq" id="XP_050943293.1">
    <property type="nucleotide sequence ID" value="XM_051087336.1"/>
</dbReference>
<evidence type="ECO:0000259" key="2">
    <source>
        <dbReference type="Pfam" id="PF01979"/>
    </source>
</evidence>
<sequence length="412" mass="45476">MEACRKRCEEAMESKSNPNFNSLTLLHNALIITMDSHSRVFRNGGIAISGDKIKAIGHSSEILHQFSASAHYIIDLHSQILLPGFINTHVHTSQQLARSIADDVDLMTWLHHRIWPYESNMTEEDSYISTLLCGIELIHSGVTCFAEAGGQHVSGMSKAVELLGLRACLTQSIMDCGEGLPAPWAAVTTDDCIQSQKELYKKHHNTADGRIRIWFGIRQIMNATDRLLIETRDNALELETGIHMHVAEIAYENLKVINERKVDHGTVTYLEKIQFLGKNLLSAHTVWVNDNEISFLSRNGVKVSHCPASAMRMLGFAPIREMLDAGICVSIGTDGAPSNNRMSIVDEMYLASLINKGREVYANGTTNPSVLPAEVVLQMATINGAKSVLWDNEIGSLEVGKKVETSVDIAQS</sequence>
<gene>
    <name evidence="4" type="primary">LOC103494577</name>
</gene>
<keyword evidence="1" id="KW-0378">Hydrolase</keyword>
<dbReference type="SUPFAM" id="SSF51556">
    <property type="entry name" value="Metallo-dependent hydrolases"/>
    <property type="match status" value="1"/>
</dbReference>
<dbReference type="InterPro" id="IPR011059">
    <property type="entry name" value="Metal-dep_hydrolase_composite"/>
</dbReference>
<evidence type="ECO:0000256" key="1">
    <source>
        <dbReference type="ARBA" id="ARBA00022801"/>
    </source>
</evidence>
<dbReference type="Gene3D" id="3.20.20.140">
    <property type="entry name" value="Metal-dependent hydrolases"/>
    <property type="match status" value="1"/>
</dbReference>
<accession>A0ABM3KZS7</accession>
<dbReference type="Proteomes" id="UP001652600">
    <property type="component" value="Chromosome 7"/>
</dbReference>
<dbReference type="GeneID" id="103494577"/>
<dbReference type="PANTHER" id="PTHR43794:SF11">
    <property type="entry name" value="AMIDOHYDROLASE-RELATED DOMAIN-CONTAINING PROTEIN"/>
    <property type="match status" value="1"/>
</dbReference>
<dbReference type="Pfam" id="PF01979">
    <property type="entry name" value="Amidohydro_1"/>
    <property type="match status" value="1"/>
</dbReference>
<evidence type="ECO:0000313" key="3">
    <source>
        <dbReference type="Proteomes" id="UP001652600"/>
    </source>
</evidence>
<protein>
    <submittedName>
        <fullName evidence="4">Uncharacterized protein LOC103494577 isoform X2</fullName>
    </submittedName>
</protein>
<reference evidence="4" key="1">
    <citation type="submission" date="2025-08" db="UniProtKB">
        <authorList>
            <consortium name="RefSeq"/>
        </authorList>
    </citation>
    <scope>IDENTIFICATION</scope>
    <source>
        <tissue evidence="4">Stem</tissue>
    </source>
</reference>
<proteinExistence type="predicted"/>
<feature type="domain" description="Amidohydrolase-related" evidence="2">
    <location>
        <begin position="80"/>
        <end position="402"/>
    </location>
</feature>
<dbReference type="Gene3D" id="2.30.40.10">
    <property type="entry name" value="Urease, subunit C, domain 1"/>
    <property type="match status" value="1"/>
</dbReference>
<dbReference type="PANTHER" id="PTHR43794">
    <property type="entry name" value="AMINOHYDROLASE SSNA-RELATED"/>
    <property type="match status" value="1"/>
</dbReference>
<dbReference type="InterPro" id="IPR050287">
    <property type="entry name" value="MTA/SAH_deaminase"/>
</dbReference>
<dbReference type="CDD" id="cd01298">
    <property type="entry name" value="ATZ_TRZ_like"/>
    <property type="match status" value="1"/>
</dbReference>
<evidence type="ECO:0000313" key="4">
    <source>
        <dbReference type="RefSeq" id="XP_050943293.1"/>
    </source>
</evidence>
<dbReference type="InterPro" id="IPR032466">
    <property type="entry name" value="Metal_Hydrolase"/>
</dbReference>
<keyword evidence="3" id="KW-1185">Reference proteome</keyword>
<dbReference type="SUPFAM" id="SSF51338">
    <property type="entry name" value="Composite domain of metallo-dependent hydrolases"/>
    <property type="match status" value="1"/>
</dbReference>
<name>A0ABM3KZS7_CUCME</name>
<organism evidence="3 4">
    <name type="scientific">Cucumis melo</name>
    <name type="common">Muskmelon</name>
    <dbReference type="NCBI Taxonomy" id="3656"/>
    <lineage>
        <taxon>Eukaryota</taxon>
        <taxon>Viridiplantae</taxon>
        <taxon>Streptophyta</taxon>
        <taxon>Embryophyta</taxon>
        <taxon>Tracheophyta</taxon>
        <taxon>Spermatophyta</taxon>
        <taxon>Magnoliopsida</taxon>
        <taxon>eudicotyledons</taxon>
        <taxon>Gunneridae</taxon>
        <taxon>Pentapetalae</taxon>
        <taxon>rosids</taxon>
        <taxon>fabids</taxon>
        <taxon>Cucurbitales</taxon>
        <taxon>Cucurbitaceae</taxon>
        <taxon>Benincaseae</taxon>
        <taxon>Cucumis</taxon>
    </lineage>
</organism>